<dbReference type="GeneID" id="78274978"/>
<reference evidence="1 2" key="1">
    <citation type="submission" date="2016-11" db="EMBL/GenBank/DDBJ databases">
        <title>Description of two novel members of the family Erysipelotrichaceae: Ileibacterium lipovorans gen. nov., sp. nov. and Dubosiella newyorkensis, gen. nov., sp. nov.</title>
        <authorList>
            <person name="Cox L.M."/>
            <person name="Sohn J."/>
            <person name="Tyrrell K.L."/>
            <person name="Citron D.M."/>
            <person name="Lawson P.A."/>
            <person name="Patel N.B."/>
            <person name="Iizumi T."/>
            <person name="Perez-Perez G.I."/>
            <person name="Goldstein E.J."/>
            <person name="Blaser M.J."/>
        </authorList>
    </citation>
    <scope>NUCLEOTIDE SEQUENCE [LARGE SCALE GENOMIC DNA]</scope>
    <source>
        <strain evidence="1 2">NYU-BL-A4</strain>
    </source>
</reference>
<dbReference type="RefSeq" id="WP_076340868.1">
    <property type="nucleotide sequence ID" value="NZ_CAJTMI010000011.1"/>
</dbReference>
<dbReference type="OrthoDB" id="1654455at2"/>
<evidence type="ECO:0000313" key="1">
    <source>
        <dbReference type="EMBL" id="OLU47241.1"/>
    </source>
</evidence>
<sequence length="86" mass="9486">MTKEETIAKLRAAAGDSNYGKAVVDEFEAHFDDDAKKYGQTLADRIDDRIGVIKGWAEKDEKEGKTLDAAVEQDKIAVLEAMKKAL</sequence>
<dbReference type="AlphaFoldDB" id="A0A1U7NP32"/>
<protein>
    <submittedName>
        <fullName evidence="1">Uncharacterized protein</fullName>
    </submittedName>
</protein>
<name>A0A1U7NP32_9FIRM</name>
<proteinExistence type="predicted"/>
<organism evidence="1 2">
    <name type="scientific">Dubosiella newyorkensis</name>
    <dbReference type="NCBI Taxonomy" id="1862672"/>
    <lineage>
        <taxon>Bacteria</taxon>
        <taxon>Bacillati</taxon>
        <taxon>Bacillota</taxon>
        <taxon>Erysipelotrichia</taxon>
        <taxon>Erysipelotrichales</taxon>
        <taxon>Erysipelotrichaceae</taxon>
        <taxon>Dubosiella</taxon>
    </lineage>
</organism>
<dbReference type="EMBL" id="MPKA01000053">
    <property type="protein sequence ID" value="OLU47241.1"/>
    <property type="molecule type" value="Genomic_DNA"/>
</dbReference>
<comment type="caution">
    <text evidence="1">The sequence shown here is derived from an EMBL/GenBank/DDBJ whole genome shotgun (WGS) entry which is preliminary data.</text>
</comment>
<accession>A0A1U7NP32</accession>
<evidence type="ECO:0000313" key="2">
    <source>
        <dbReference type="Proteomes" id="UP000186705"/>
    </source>
</evidence>
<dbReference type="Proteomes" id="UP000186705">
    <property type="component" value="Unassembled WGS sequence"/>
</dbReference>
<gene>
    <name evidence="1" type="ORF">BO225_03325</name>
</gene>
<keyword evidence="2" id="KW-1185">Reference proteome</keyword>
<dbReference type="NCBIfam" id="NF045479">
    <property type="entry name" value="FRAT_87_prot"/>
    <property type="match status" value="1"/>
</dbReference>